<evidence type="ECO:0000313" key="10">
    <source>
        <dbReference type="Proteomes" id="UP000525389"/>
    </source>
</evidence>
<dbReference type="GO" id="GO:0009432">
    <property type="term" value="P:SOS response"/>
    <property type="evidence" value="ECO:0007669"/>
    <property type="project" value="UniProtKB-KW"/>
</dbReference>
<evidence type="ECO:0000256" key="1">
    <source>
        <dbReference type="ARBA" id="ARBA00007484"/>
    </source>
</evidence>
<dbReference type="EMBL" id="JACHFN010000005">
    <property type="protein sequence ID" value="MBB5234268.1"/>
    <property type="molecule type" value="Genomic_DNA"/>
</dbReference>
<keyword evidence="5" id="KW-0234">DNA repair</keyword>
<dbReference type="PANTHER" id="PTHR33516">
    <property type="entry name" value="LEXA REPRESSOR"/>
    <property type="match status" value="1"/>
</dbReference>
<protein>
    <submittedName>
        <fullName evidence="9">Repressor LexA</fullName>
        <ecNumber evidence="9">3.4.21.88</ecNumber>
    </submittedName>
</protein>
<gene>
    <name evidence="9" type="ORF">HNQ09_001706</name>
</gene>
<dbReference type="EC" id="3.4.21.88" evidence="9"/>
<comment type="similarity">
    <text evidence="1 7">Belongs to the peptidase S24 family.</text>
</comment>
<dbReference type="InterPro" id="IPR015927">
    <property type="entry name" value="Peptidase_S24_S26A/B/C"/>
</dbReference>
<evidence type="ECO:0000256" key="5">
    <source>
        <dbReference type="ARBA" id="ARBA00023204"/>
    </source>
</evidence>
<keyword evidence="10" id="KW-1185">Reference proteome</keyword>
<evidence type="ECO:0000313" key="9">
    <source>
        <dbReference type="EMBL" id="MBB5234268.1"/>
    </source>
</evidence>
<dbReference type="GO" id="GO:0006281">
    <property type="term" value="P:DNA repair"/>
    <property type="evidence" value="ECO:0007669"/>
    <property type="project" value="UniProtKB-KW"/>
</dbReference>
<evidence type="ECO:0000256" key="3">
    <source>
        <dbReference type="ARBA" id="ARBA00022801"/>
    </source>
</evidence>
<dbReference type="GO" id="GO:0004252">
    <property type="term" value="F:serine-type endopeptidase activity"/>
    <property type="evidence" value="ECO:0007669"/>
    <property type="project" value="UniProtKB-EC"/>
</dbReference>
<dbReference type="PANTHER" id="PTHR33516:SF2">
    <property type="entry name" value="LEXA REPRESSOR-RELATED"/>
    <property type="match status" value="1"/>
</dbReference>
<dbReference type="CDD" id="cd06529">
    <property type="entry name" value="S24_LexA-like"/>
    <property type="match status" value="1"/>
</dbReference>
<evidence type="ECO:0000256" key="6">
    <source>
        <dbReference type="ARBA" id="ARBA00023236"/>
    </source>
</evidence>
<feature type="domain" description="Peptidase S24/S26A/S26B/S26C" evidence="8">
    <location>
        <begin position="77"/>
        <end position="194"/>
    </location>
</feature>
<evidence type="ECO:0000256" key="2">
    <source>
        <dbReference type="ARBA" id="ARBA00022763"/>
    </source>
</evidence>
<dbReference type="SUPFAM" id="SSF51306">
    <property type="entry name" value="LexA/Signal peptidase"/>
    <property type="match status" value="1"/>
</dbReference>
<dbReference type="GO" id="GO:0006355">
    <property type="term" value="P:regulation of DNA-templated transcription"/>
    <property type="evidence" value="ECO:0007669"/>
    <property type="project" value="InterPro"/>
</dbReference>
<keyword evidence="4 7" id="KW-0068">Autocatalytic cleavage</keyword>
<keyword evidence="6" id="KW-0742">SOS response</keyword>
<evidence type="ECO:0000256" key="4">
    <source>
        <dbReference type="ARBA" id="ARBA00022813"/>
    </source>
</evidence>
<organism evidence="9 10">
    <name type="scientific">Deinococcus budaensis</name>
    <dbReference type="NCBI Taxonomy" id="1665626"/>
    <lineage>
        <taxon>Bacteria</taxon>
        <taxon>Thermotogati</taxon>
        <taxon>Deinococcota</taxon>
        <taxon>Deinococci</taxon>
        <taxon>Deinococcales</taxon>
        <taxon>Deinococcaceae</taxon>
        <taxon>Deinococcus</taxon>
    </lineage>
</organism>
<dbReference type="GO" id="GO:0003677">
    <property type="term" value="F:DNA binding"/>
    <property type="evidence" value="ECO:0007669"/>
    <property type="project" value="InterPro"/>
</dbReference>
<dbReference type="PRINTS" id="PR00726">
    <property type="entry name" value="LEXASERPTASE"/>
</dbReference>
<comment type="caution">
    <text evidence="9">The sequence shown here is derived from an EMBL/GenBank/DDBJ whole genome shotgun (WGS) entry which is preliminary data.</text>
</comment>
<reference evidence="9 10" key="1">
    <citation type="submission" date="2020-08" db="EMBL/GenBank/DDBJ databases">
        <title>Genomic Encyclopedia of Type Strains, Phase IV (KMG-IV): sequencing the most valuable type-strain genomes for metagenomic binning, comparative biology and taxonomic classification.</title>
        <authorList>
            <person name="Goeker M."/>
        </authorList>
    </citation>
    <scope>NUCLEOTIDE SEQUENCE [LARGE SCALE GENOMIC DNA]</scope>
    <source>
        <strain evidence="9 10">DSM 101791</strain>
    </source>
</reference>
<keyword evidence="3 7" id="KW-0378">Hydrolase</keyword>
<sequence>MPPDLTRTRRTILQAALRLGVQASLNAVAEQTGLTKQAVSYQAAILRNLGYLEPASSRYSPLVPTDRARVAVGEGLPIYGQIAAGPPTLADQSPEDYTPSLESLLGLKDGDFLLRVRGDSMTGIGVIDGDYVVVRPCQEVHDGEVAVVLVPSESTATLKRLYHFGDQITLMSENPAMPRLTFPADEVQVQGRMVGRVGVGAPRVSARWG</sequence>
<proteinExistence type="inferred from homology"/>
<dbReference type="Proteomes" id="UP000525389">
    <property type="component" value="Unassembled WGS sequence"/>
</dbReference>
<dbReference type="InterPro" id="IPR039418">
    <property type="entry name" value="LexA-like"/>
</dbReference>
<dbReference type="Pfam" id="PF00717">
    <property type="entry name" value="Peptidase_S24"/>
    <property type="match status" value="1"/>
</dbReference>
<dbReference type="AlphaFoldDB" id="A0A7W8GEY4"/>
<keyword evidence="2" id="KW-0227">DNA damage</keyword>
<evidence type="ECO:0000259" key="8">
    <source>
        <dbReference type="Pfam" id="PF00717"/>
    </source>
</evidence>
<dbReference type="Gene3D" id="2.10.109.10">
    <property type="entry name" value="Umud Fragment, subunit A"/>
    <property type="match status" value="1"/>
</dbReference>
<dbReference type="InterPro" id="IPR050077">
    <property type="entry name" value="LexA_repressor"/>
</dbReference>
<dbReference type="InterPro" id="IPR011991">
    <property type="entry name" value="ArsR-like_HTH"/>
</dbReference>
<dbReference type="RefSeq" id="WP_184027903.1">
    <property type="nucleotide sequence ID" value="NZ_JACHFN010000005.1"/>
</dbReference>
<dbReference type="InterPro" id="IPR036286">
    <property type="entry name" value="LexA/Signal_pep-like_sf"/>
</dbReference>
<name>A0A7W8GEY4_9DEIO</name>
<evidence type="ECO:0000256" key="7">
    <source>
        <dbReference type="RuleBase" id="RU003991"/>
    </source>
</evidence>
<accession>A0A7W8GEY4</accession>
<dbReference type="CDD" id="cd00090">
    <property type="entry name" value="HTH_ARSR"/>
    <property type="match status" value="1"/>
</dbReference>
<dbReference type="InterPro" id="IPR006197">
    <property type="entry name" value="Peptidase_S24_LexA"/>
</dbReference>